<evidence type="ECO:0000259" key="2">
    <source>
        <dbReference type="Pfam" id="PF14319"/>
    </source>
</evidence>
<dbReference type="InterPro" id="IPR007069">
    <property type="entry name" value="Transposase_32"/>
</dbReference>
<dbReference type="OrthoDB" id="9791273at2"/>
<protein>
    <submittedName>
        <fullName evidence="3">Transposase-like zinc-binding protein</fullName>
    </submittedName>
</protein>
<dbReference type="PANTHER" id="PTHR37023">
    <property type="entry name" value="TRANSPOSASE"/>
    <property type="match status" value="1"/>
</dbReference>
<keyword evidence="4" id="KW-1185">Reference proteome</keyword>
<dbReference type="GO" id="GO:0003677">
    <property type="term" value="F:DNA binding"/>
    <property type="evidence" value="ECO:0007669"/>
    <property type="project" value="InterPro"/>
</dbReference>
<sequence>MENKRSRYDLADILREYRDIFYRSYHLLEQQEKAYRDICKCRTSELGGHTNFCNSCDYSNQAYNSCRNKHCPKCQFIKQVRWVDKLRAKLPACKHFHLVLTIPHRLNKLFYLNQNILYNALFQSAWQAVSKAASNPRFLGAQTGAVAVLHTWTQTLGQHPHIHMIIPAGGLSEDQMEWIPSRKDFFAPKKVISRLFRGILCERIGLALEQSALNLPNGFDWKQVKQQLYKSDWNVNIKKPMAGIDSVIEYLGRYTNRVAINNSRITAIEKDKVFFRYKNRKTGIHKVMKLEALEFIRRFMLHILPHNFYKIRYYGILSSANSQSKMPEVNALLKNCVFIPRFEGLPTIEVYDLITGKDMSRCPKCKNGRILCRSLPDPDT</sequence>
<dbReference type="NCBIfam" id="NF033538">
    <property type="entry name" value="transpos_IS91"/>
    <property type="match status" value="1"/>
</dbReference>
<evidence type="ECO:0000313" key="3">
    <source>
        <dbReference type="EMBL" id="RKE05207.1"/>
    </source>
</evidence>
<dbReference type="RefSeq" id="WP_120237960.1">
    <property type="nucleotide sequence ID" value="NZ_RAPQ01000001.1"/>
</dbReference>
<dbReference type="GO" id="GO:0006313">
    <property type="term" value="P:DNA transposition"/>
    <property type="evidence" value="ECO:0007669"/>
    <property type="project" value="InterPro"/>
</dbReference>
<reference evidence="3 4" key="1">
    <citation type="submission" date="2018-09" db="EMBL/GenBank/DDBJ databases">
        <title>Genomic Encyclopedia of Archaeal and Bacterial Type Strains, Phase II (KMG-II): from individual species to whole genera.</title>
        <authorList>
            <person name="Goeker M."/>
        </authorList>
    </citation>
    <scope>NUCLEOTIDE SEQUENCE [LARGE SCALE GENOMIC DNA]</scope>
    <source>
        <strain evidence="3 4">DSM 21950</strain>
    </source>
</reference>
<feature type="domain" description="Transposase IS801/IS1294" evidence="1">
    <location>
        <begin position="144"/>
        <end position="321"/>
    </location>
</feature>
<dbReference type="PANTHER" id="PTHR37023:SF1">
    <property type="entry name" value="ISSOD25 TRANSPOSASE TNPA_ISSOD25"/>
    <property type="match status" value="1"/>
</dbReference>
<dbReference type="Proteomes" id="UP000284531">
    <property type="component" value="Unassembled WGS sequence"/>
</dbReference>
<name>A0A419XBY3_9BACT</name>
<evidence type="ECO:0000259" key="1">
    <source>
        <dbReference type="Pfam" id="PF04986"/>
    </source>
</evidence>
<dbReference type="AlphaFoldDB" id="A0A419XBY3"/>
<dbReference type="GO" id="GO:0004803">
    <property type="term" value="F:transposase activity"/>
    <property type="evidence" value="ECO:0007669"/>
    <property type="project" value="InterPro"/>
</dbReference>
<dbReference type="InterPro" id="IPR026889">
    <property type="entry name" value="Zn_Tnp"/>
</dbReference>
<dbReference type="Pfam" id="PF04986">
    <property type="entry name" value="Y2_Tnp"/>
    <property type="match status" value="1"/>
</dbReference>
<dbReference type="EMBL" id="RAPQ01000001">
    <property type="protein sequence ID" value="RKE05207.1"/>
    <property type="molecule type" value="Genomic_DNA"/>
</dbReference>
<organism evidence="3 4">
    <name type="scientific">Marinifilum flexuosum</name>
    <dbReference type="NCBI Taxonomy" id="1117708"/>
    <lineage>
        <taxon>Bacteria</taxon>
        <taxon>Pseudomonadati</taxon>
        <taxon>Bacteroidota</taxon>
        <taxon>Bacteroidia</taxon>
        <taxon>Marinilabiliales</taxon>
        <taxon>Marinifilaceae</taxon>
    </lineage>
</organism>
<comment type="caution">
    <text evidence="3">The sequence shown here is derived from an EMBL/GenBank/DDBJ whole genome shotgun (WGS) entry which is preliminary data.</text>
</comment>
<dbReference type="Pfam" id="PF14319">
    <property type="entry name" value="Zn_Tnp_IS91"/>
    <property type="match status" value="1"/>
</dbReference>
<gene>
    <name evidence="3" type="ORF">BXY64_0001</name>
</gene>
<accession>A0A419XBY3</accession>
<proteinExistence type="predicted"/>
<feature type="domain" description="Transposase zinc-binding" evidence="2">
    <location>
        <begin position="13"/>
        <end position="102"/>
    </location>
</feature>
<dbReference type="InterPro" id="IPR054832">
    <property type="entry name" value="transpos_IS91"/>
</dbReference>
<evidence type="ECO:0000313" key="4">
    <source>
        <dbReference type="Proteomes" id="UP000284531"/>
    </source>
</evidence>